<dbReference type="InterPro" id="IPR009057">
    <property type="entry name" value="Homeodomain-like_sf"/>
</dbReference>
<dbReference type="AlphaFoldDB" id="A0A291RF39"/>
<dbReference type="PANTHER" id="PTHR30055:SF235">
    <property type="entry name" value="TRANSCRIPTIONAL REGULATORY PROTEIN"/>
    <property type="match status" value="1"/>
</dbReference>
<proteinExistence type="predicted"/>
<dbReference type="GO" id="GO:0003700">
    <property type="term" value="F:DNA-binding transcription factor activity"/>
    <property type="evidence" value="ECO:0007669"/>
    <property type="project" value="TreeGrafter"/>
</dbReference>
<dbReference type="InterPro" id="IPR050109">
    <property type="entry name" value="HTH-type_TetR-like_transc_reg"/>
</dbReference>
<name>A0A291RF39_9NOCA</name>
<protein>
    <submittedName>
        <fullName evidence="4">TetR family transcriptional regulator</fullName>
    </submittedName>
</protein>
<evidence type="ECO:0000259" key="3">
    <source>
        <dbReference type="PROSITE" id="PS50977"/>
    </source>
</evidence>
<dbReference type="GO" id="GO:0000976">
    <property type="term" value="F:transcription cis-regulatory region binding"/>
    <property type="evidence" value="ECO:0007669"/>
    <property type="project" value="TreeGrafter"/>
</dbReference>
<dbReference type="InterPro" id="IPR041678">
    <property type="entry name" value="TetR_C_16"/>
</dbReference>
<dbReference type="PRINTS" id="PR00455">
    <property type="entry name" value="HTHTETR"/>
</dbReference>
<dbReference type="Gene3D" id="1.10.10.60">
    <property type="entry name" value="Homeodomain-like"/>
    <property type="match status" value="1"/>
</dbReference>
<reference evidence="4 5" key="1">
    <citation type="submission" date="2017-10" db="EMBL/GenBank/DDBJ databases">
        <title>Comparative genomics between pathogenic Norcardia.</title>
        <authorList>
            <person name="Zeng L."/>
        </authorList>
    </citation>
    <scope>NUCLEOTIDE SEQUENCE [LARGE SCALE GENOMIC DNA]</scope>
    <source>
        <strain evidence="4 5">NC_YFY_NT001</strain>
    </source>
</reference>
<dbReference type="PANTHER" id="PTHR30055">
    <property type="entry name" value="HTH-TYPE TRANSCRIPTIONAL REGULATOR RUTR"/>
    <property type="match status" value="1"/>
</dbReference>
<dbReference type="KEGG" id="ntp:CRH09_06900"/>
<organism evidence="4 5">
    <name type="scientific">Nocardia terpenica</name>
    <dbReference type="NCBI Taxonomy" id="455432"/>
    <lineage>
        <taxon>Bacteria</taxon>
        <taxon>Bacillati</taxon>
        <taxon>Actinomycetota</taxon>
        <taxon>Actinomycetes</taxon>
        <taxon>Mycobacteriales</taxon>
        <taxon>Nocardiaceae</taxon>
        <taxon>Nocardia</taxon>
    </lineage>
</organism>
<evidence type="ECO:0000313" key="4">
    <source>
        <dbReference type="EMBL" id="ATL65977.1"/>
    </source>
</evidence>
<feature type="domain" description="HTH tetR-type" evidence="3">
    <location>
        <begin position="11"/>
        <end position="71"/>
    </location>
</feature>
<dbReference type="GeneID" id="88357159"/>
<sequence>MTAAPAPRRSDATRAAILSAARRRFAEDGFRKATIRAIAADADIDPSMVMRYYGSKEGLFDAALDVDLALPDFGATHPDSMGEAIARRFLELWETPPTEGTLLTLLRSSVADEAVAQRFRRLFAEQLMPTVLRVGDPADAPRRAGLIATQVLGLALCRYALRLPPVAALTHDQIVADIGPTLQRYLTMGRP</sequence>
<dbReference type="PROSITE" id="PS50977">
    <property type="entry name" value="HTH_TETR_2"/>
    <property type="match status" value="1"/>
</dbReference>
<dbReference type="InterPro" id="IPR036271">
    <property type="entry name" value="Tet_transcr_reg_TetR-rel_C_sf"/>
</dbReference>
<dbReference type="Pfam" id="PF00440">
    <property type="entry name" value="TetR_N"/>
    <property type="match status" value="1"/>
</dbReference>
<dbReference type="InterPro" id="IPR001647">
    <property type="entry name" value="HTH_TetR"/>
</dbReference>
<evidence type="ECO:0000256" key="2">
    <source>
        <dbReference type="PROSITE-ProRule" id="PRU00335"/>
    </source>
</evidence>
<gene>
    <name evidence="4" type="ORF">CRH09_06900</name>
</gene>
<dbReference type="Pfam" id="PF17920">
    <property type="entry name" value="TetR_C_16"/>
    <property type="match status" value="1"/>
</dbReference>
<dbReference type="Gene3D" id="1.10.357.10">
    <property type="entry name" value="Tetracycline Repressor, domain 2"/>
    <property type="match status" value="1"/>
</dbReference>
<dbReference type="SUPFAM" id="SSF48498">
    <property type="entry name" value="Tetracyclin repressor-like, C-terminal domain"/>
    <property type="match status" value="1"/>
</dbReference>
<dbReference type="Proteomes" id="UP000221961">
    <property type="component" value="Chromosome"/>
</dbReference>
<evidence type="ECO:0000256" key="1">
    <source>
        <dbReference type="ARBA" id="ARBA00023125"/>
    </source>
</evidence>
<evidence type="ECO:0000313" key="5">
    <source>
        <dbReference type="Proteomes" id="UP000221961"/>
    </source>
</evidence>
<feature type="DNA-binding region" description="H-T-H motif" evidence="2">
    <location>
        <begin position="34"/>
        <end position="53"/>
    </location>
</feature>
<accession>A0A291RF39</accession>
<dbReference type="RefSeq" id="WP_098693196.1">
    <property type="nucleotide sequence ID" value="NZ_CP023778.1"/>
</dbReference>
<keyword evidence="1 2" id="KW-0238">DNA-binding</keyword>
<dbReference type="SUPFAM" id="SSF46689">
    <property type="entry name" value="Homeodomain-like"/>
    <property type="match status" value="1"/>
</dbReference>
<dbReference type="EMBL" id="CP023778">
    <property type="protein sequence ID" value="ATL65977.1"/>
    <property type="molecule type" value="Genomic_DNA"/>
</dbReference>